<feature type="region of interest" description="Disordered" evidence="1">
    <location>
        <begin position="1"/>
        <end position="20"/>
    </location>
</feature>
<gene>
    <name evidence="2" type="ORF">NCTC12123_02064</name>
</gene>
<proteinExistence type="predicted"/>
<reference evidence="2 3" key="1">
    <citation type="submission" date="2018-06" db="EMBL/GenBank/DDBJ databases">
        <authorList>
            <consortium name="Pathogen Informatics"/>
            <person name="Doyle S."/>
        </authorList>
    </citation>
    <scope>NUCLEOTIDE SEQUENCE [LARGE SCALE GENOMIC DNA]</scope>
    <source>
        <strain evidence="2 3">NCTC12123</strain>
    </source>
</reference>
<sequence>MTSKKSASPDRDDINDGRIVSSRHLVSERCAETVRA</sequence>
<protein>
    <submittedName>
        <fullName evidence="2">MarR-family transcriptional Regulator</fullName>
    </submittedName>
</protein>
<accession>A0A376FB90</accession>
<evidence type="ECO:0000313" key="3">
    <source>
        <dbReference type="Proteomes" id="UP000255163"/>
    </source>
</evidence>
<feature type="compositionally biased region" description="Basic and acidic residues" evidence="1">
    <location>
        <begin position="7"/>
        <end position="16"/>
    </location>
</feature>
<organism evidence="2 3">
    <name type="scientific">Enterobacter asburiae</name>
    <dbReference type="NCBI Taxonomy" id="61645"/>
    <lineage>
        <taxon>Bacteria</taxon>
        <taxon>Pseudomonadati</taxon>
        <taxon>Pseudomonadota</taxon>
        <taxon>Gammaproteobacteria</taxon>
        <taxon>Enterobacterales</taxon>
        <taxon>Enterobacteriaceae</taxon>
        <taxon>Enterobacter</taxon>
        <taxon>Enterobacter cloacae complex</taxon>
    </lineage>
</organism>
<evidence type="ECO:0000256" key="1">
    <source>
        <dbReference type="SAM" id="MobiDB-lite"/>
    </source>
</evidence>
<dbReference type="AlphaFoldDB" id="A0A376FB90"/>
<evidence type="ECO:0000313" key="2">
    <source>
        <dbReference type="EMBL" id="STD20552.1"/>
    </source>
</evidence>
<dbReference type="Proteomes" id="UP000255163">
    <property type="component" value="Unassembled WGS sequence"/>
</dbReference>
<name>A0A376FB90_ENTAS</name>
<dbReference type="EMBL" id="UFYI01000007">
    <property type="protein sequence ID" value="STD20552.1"/>
    <property type="molecule type" value="Genomic_DNA"/>
</dbReference>